<dbReference type="PROSITE" id="PS00552">
    <property type="entry name" value="HTH_MERR_1"/>
    <property type="match status" value="1"/>
</dbReference>
<organism evidence="6 7">
    <name type="scientific">Natronoglycomyces albus</name>
    <dbReference type="NCBI Taxonomy" id="2811108"/>
    <lineage>
        <taxon>Bacteria</taxon>
        <taxon>Bacillati</taxon>
        <taxon>Actinomycetota</taxon>
        <taxon>Actinomycetes</taxon>
        <taxon>Glycomycetales</taxon>
        <taxon>Glycomycetaceae</taxon>
        <taxon>Natronoglycomyces</taxon>
    </lineage>
</organism>
<keyword evidence="2" id="KW-0805">Transcription regulation</keyword>
<dbReference type="SMART" id="SM00422">
    <property type="entry name" value="HTH_MERR"/>
    <property type="match status" value="1"/>
</dbReference>
<dbReference type="PROSITE" id="PS50937">
    <property type="entry name" value="HTH_MERR_2"/>
    <property type="match status" value="1"/>
</dbReference>
<dbReference type="SUPFAM" id="SSF46955">
    <property type="entry name" value="Putative DNA-binding domain"/>
    <property type="match status" value="1"/>
</dbReference>
<evidence type="ECO:0000259" key="5">
    <source>
        <dbReference type="PROSITE" id="PS50937"/>
    </source>
</evidence>
<reference evidence="6" key="1">
    <citation type="submission" date="2021-02" db="EMBL/GenBank/DDBJ databases">
        <title>Natronoglycomyces albus gen. nov., sp. nov, a haloalkaliphilic actinobacterium from a soda solonchak soil.</title>
        <authorList>
            <person name="Sorokin D.Y."/>
            <person name="Khijniak T.V."/>
            <person name="Zakharycheva A.P."/>
            <person name="Boueva O.V."/>
            <person name="Ariskina E.V."/>
            <person name="Hahnke R.L."/>
            <person name="Bunk B."/>
            <person name="Sproer C."/>
            <person name="Schumann P."/>
            <person name="Evtushenko L.I."/>
            <person name="Kublanov I.V."/>
        </authorList>
    </citation>
    <scope>NUCLEOTIDE SEQUENCE</scope>
    <source>
        <strain evidence="6">DSM 106290</strain>
    </source>
</reference>
<accession>A0A895XP12</accession>
<feature type="domain" description="HTH merR-type" evidence="5">
    <location>
        <begin position="3"/>
        <end position="72"/>
    </location>
</feature>
<protein>
    <submittedName>
        <fullName evidence="6">MerR family transcriptional regulator</fullName>
    </submittedName>
</protein>
<dbReference type="Gene3D" id="1.10.1660.10">
    <property type="match status" value="1"/>
</dbReference>
<proteinExistence type="predicted"/>
<dbReference type="InterPro" id="IPR047057">
    <property type="entry name" value="MerR_fam"/>
</dbReference>
<keyword evidence="4" id="KW-0804">Transcription</keyword>
<keyword evidence="3" id="KW-0238">DNA-binding</keyword>
<dbReference type="InterPro" id="IPR009061">
    <property type="entry name" value="DNA-bd_dom_put_sf"/>
</dbReference>
<evidence type="ECO:0000313" key="7">
    <source>
        <dbReference type="Proteomes" id="UP000662939"/>
    </source>
</evidence>
<dbReference type="PANTHER" id="PTHR30204">
    <property type="entry name" value="REDOX-CYCLING DRUG-SENSING TRANSCRIPTIONAL ACTIVATOR SOXR"/>
    <property type="match status" value="1"/>
</dbReference>
<gene>
    <name evidence="6" type="ORF">JQS30_09370</name>
</gene>
<keyword evidence="7" id="KW-1185">Reference proteome</keyword>
<dbReference type="Pfam" id="PF13411">
    <property type="entry name" value="MerR_1"/>
    <property type="match status" value="1"/>
</dbReference>
<dbReference type="KEGG" id="nav:JQS30_09370"/>
<evidence type="ECO:0000313" key="6">
    <source>
        <dbReference type="EMBL" id="QSB04030.1"/>
    </source>
</evidence>
<evidence type="ECO:0000256" key="4">
    <source>
        <dbReference type="ARBA" id="ARBA00023163"/>
    </source>
</evidence>
<dbReference type="EMBL" id="CP070496">
    <property type="protein sequence ID" value="QSB04030.1"/>
    <property type="molecule type" value="Genomic_DNA"/>
</dbReference>
<sequence length="104" mass="11732">MNAMTVGQLATTIGVSADTVRFWEREGLLPAPRRSSAGYRLYQEDSIDRLRFIRTCQRLGLTLADIAQLLQVRDTGRCPCESAEGLLARRLAEVEDEIRRLQVP</sequence>
<dbReference type="InterPro" id="IPR000551">
    <property type="entry name" value="MerR-type_HTH_dom"/>
</dbReference>
<keyword evidence="1" id="KW-0678">Repressor</keyword>
<dbReference type="Proteomes" id="UP000662939">
    <property type="component" value="Chromosome"/>
</dbReference>
<evidence type="ECO:0000256" key="1">
    <source>
        <dbReference type="ARBA" id="ARBA00022491"/>
    </source>
</evidence>
<dbReference type="PANTHER" id="PTHR30204:SF69">
    <property type="entry name" value="MERR-FAMILY TRANSCRIPTIONAL REGULATOR"/>
    <property type="match status" value="1"/>
</dbReference>
<evidence type="ECO:0000256" key="2">
    <source>
        <dbReference type="ARBA" id="ARBA00023015"/>
    </source>
</evidence>
<name>A0A895XP12_9ACTN</name>
<dbReference type="GO" id="GO:0003677">
    <property type="term" value="F:DNA binding"/>
    <property type="evidence" value="ECO:0007669"/>
    <property type="project" value="UniProtKB-KW"/>
</dbReference>
<dbReference type="PRINTS" id="PR00040">
    <property type="entry name" value="HTHMERR"/>
</dbReference>
<dbReference type="GO" id="GO:0003700">
    <property type="term" value="F:DNA-binding transcription factor activity"/>
    <property type="evidence" value="ECO:0007669"/>
    <property type="project" value="InterPro"/>
</dbReference>
<dbReference type="RefSeq" id="WP_213170029.1">
    <property type="nucleotide sequence ID" value="NZ_CP070496.1"/>
</dbReference>
<dbReference type="AlphaFoldDB" id="A0A895XP12"/>
<evidence type="ECO:0000256" key="3">
    <source>
        <dbReference type="ARBA" id="ARBA00023125"/>
    </source>
</evidence>